<keyword evidence="3" id="KW-1185">Reference proteome</keyword>
<gene>
    <name evidence="2" type="ORF">V1351_07325</name>
</gene>
<proteinExistence type="predicted"/>
<evidence type="ECO:0000313" key="3">
    <source>
        <dbReference type="Proteomes" id="UP001382727"/>
    </source>
</evidence>
<dbReference type="EMBL" id="CP144913">
    <property type="protein sequence ID" value="WXB77878.1"/>
    <property type="molecule type" value="Genomic_DNA"/>
</dbReference>
<feature type="domain" description="TadE-like" evidence="1">
    <location>
        <begin position="2"/>
        <end position="41"/>
    </location>
</feature>
<accession>A0ABZ2MLJ4</accession>
<evidence type="ECO:0000313" key="2">
    <source>
        <dbReference type="EMBL" id="WXB77878.1"/>
    </source>
</evidence>
<dbReference type="Pfam" id="PF07811">
    <property type="entry name" value="TadE"/>
    <property type="match status" value="1"/>
</dbReference>
<dbReference type="RefSeq" id="WP_338752166.1">
    <property type="nucleotide sequence ID" value="NZ_CP144913.1"/>
</dbReference>
<reference evidence="2 3" key="1">
    <citation type="submission" date="2024-02" db="EMBL/GenBank/DDBJ databases">
        <title>Janibacter sp. nov., isolated from gut of marine sandworm.</title>
        <authorList>
            <person name="Kim B."/>
            <person name="Jun M.O."/>
            <person name="Shin N.-R."/>
        </authorList>
    </citation>
    <scope>NUCLEOTIDE SEQUENCE [LARGE SCALE GENOMIC DNA]</scope>
    <source>
        <strain evidence="2 3">A1S7</strain>
    </source>
</reference>
<dbReference type="InterPro" id="IPR012495">
    <property type="entry name" value="TadE-like_dom"/>
</dbReference>
<name>A0ABZ2MLJ4_9MICO</name>
<organism evidence="2 3">
    <name type="scientific">Janibacter alittae</name>
    <dbReference type="NCBI Taxonomy" id="3115209"/>
    <lineage>
        <taxon>Bacteria</taxon>
        <taxon>Bacillati</taxon>
        <taxon>Actinomycetota</taxon>
        <taxon>Actinomycetes</taxon>
        <taxon>Micrococcales</taxon>
        <taxon>Intrasporangiaceae</taxon>
        <taxon>Janibacter</taxon>
    </lineage>
</organism>
<protein>
    <submittedName>
        <fullName evidence="2">TadE family protein</fullName>
    </submittedName>
</protein>
<sequence length="114" mass="11830">MSIQAVILLPLMFSIMFLGMQGALYYHARSVAIAASQEGVRVSASEQPGNGPAAAADFVSAAGGEDVLRGVRITSDRSATSVTVTVSGSSMSVFPGWDPQVTQSASVPVERLTR</sequence>
<dbReference type="Proteomes" id="UP001382727">
    <property type="component" value="Chromosome"/>
</dbReference>
<evidence type="ECO:0000259" key="1">
    <source>
        <dbReference type="Pfam" id="PF07811"/>
    </source>
</evidence>